<dbReference type="AlphaFoldDB" id="A0AA37UGL1"/>
<gene>
    <name evidence="3" type="ORF">GCM10025874_17010</name>
</gene>
<organism evidence="3 4">
    <name type="scientific">Arenivirga flava</name>
    <dbReference type="NCBI Taxonomy" id="1930060"/>
    <lineage>
        <taxon>Bacteria</taxon>
        <taxon>Bacillati</taxon>
        <taxon>Actinomycetota</taxon>
        <taxon>Actinomycetes</taxon>
        <taxon>Micrococcales</taxon>
        <taxon>Microbacteriaceae</taxon>
        <taxon>Arenivirga</taxon>
    </lineage>
</organism>
<dbReference type="GO" id="GO:0016853">
    <property type="term" value="F:isomerase activity"/>
    <property type="evidence" value="ECO:0007669"/>
    <property type="project" value="UniProtKB-KW"/>
</dbReference>
<dbReference type="Pfam" id="PF01261">
    <property type="entry name" value="AP_endonuc_2"/>
    <property type="match status" value="1"/>
</dbReference>
<dbReference type="SUPFAM" id="SSF51658">
    <property type="entry name" value="Xylose isomerase-like"/>
    <property type="match status" value="1"/>
</dbReference>
<sequence length="280" mass="30553">MSLDAERIACSTITLRHLPLDLALATIADLGFRVIDLGALPGVCDHVPYVLDEAAVEQVAATVNASGLRVRSINADVGDLNAVLDDEARAAREQHVHRLLDLAVAIGSDALVLPNGRQSHDAVESFEADLDRVVEQLTWIDGLARDRGIELWVEAPHFFRFLWDEERSAALYERLPDSIGAVCDVSHIVASGGTPRAFLDRFGDRTRHVHLRDAERGYIHHSIGNGQVDFADLAASLTEHRYEGVLALELETRDVEDDDRPAAARAAGELVSHLLDAAKA</sequence>
<dbReference type="EMBL" id="BSUL01000001">
    <property type="protein sequence ID" value="GMA28448.1"/>
    <property type="molecule type" value="Genomic_DNA"/>
</dbReference>
<evidence type="ECO:0000256" key="1">
    <source>
        <dbReference type="ARBA" id="ARBA00023277"/>
    </source>
</evidence>
<dbReference type="PANTHER" id="PTHR12110">
    <property type="entry name" value="HYDROXYPYRUVATE ISOMERASE"/>
    <property type="match status" value="1"/>
</dbReference>
<evidence type="ECO:0000313" key="3">
    <source>
        <dbReference type="EMBL" id="GMA28448.1"/>
    </source>
</evidence>
<evidence type="ECO:0000313" key="4">
    <source>
        <dbReference type="Proteomes" id="UP001157160"/>
    </source>
</evidence>
<feature type="domain" description="Xylose isomerase-like TIM barrel" evidence="2">
    <location>
        <begin position="25"/>
        <end position="266"/>
    </location>
</feature>
<dbReference type="InterPro" id="IPR013022">
    <property type="entry name" value="Xyl_isomerase-like_TIM-brl"/>
</dbReference>
<dbReference type="Gene3D" id="3.20.20.150">
    <property type="entry name" value="Divalent-metal-dependent TIM barrel enzymes"/>
    <property type="match status" value="1"/>
</dbReference>
<accession>A0AA37UGL1</accession>
<dbReference type="RefSeq" id="WP_284231785.1">
    <property type="nucleotide sequence ID" value="NZ_BSUL01000001.1"/>
</dbReference>
<comment type="caution">
    <text evidence="3">The sequence shown here is derived from an EMBL/GenBank/DDBJ whole genome shotgun (WGS) entry which is preliminary data.</text>
</comment>
<dbReference type="PANTHER" id="PTHR12110:SF41">
    <property type="entry name" value="INOSOSE DEHYDRATASE"/>
    <property type="match status" value="1"/>
</dbReference>
<keyword evidence="1" id="KW-0119">Carbohydrate metabolism</keyword>
<evidence type="ECO:0000259" key="2">
    <source>
        <dbReference type="Pfam" id="PF01261"/>
    </source>
</evidence>
<dbReference type="Proteomes" id="UP001157160">
    <property type="component" value="Unassembled WGS sequence"/>
</dbReference>
<dbReference type="InterPro" id="IPR050312">
    <property type="entry name" value="IolE/XylAMocC-like"/>
</dbReference>
<proteinExistence type="predicted"/>
<keyword evidence="4" id="KW-1185">Reference proteome</keyword>
<dbReference type="InterPro" id="IPR036237">
    <property type="entry name" value="Xyl_isomerase-like_sf"/>
</dbReference>
<protein>
    <submittedName>
        <fullName evidence="3">Hydroxypyruvate isomerase</fullName>
    </submittedName>
</protein>
<name>A0AA37UGL1_9MICO</name>
<reference evidence="3 4" key="1">
    <citation type="journal article" date="2014" name="Int. J. Syst. Evol. Microbiol.">
        <title>Complete genome sequence of Corynebacterium casei LMG S-19264T (=DSM 44701T), isolated from a smear-ripened cheese.</title>
        <authorList>
            <consortium name="US DOE Joint Genome Institute (JGI-PGF)"/>
            <person name="Walter F."/>
            <person name="Albersmeier A."/>
            <person name="Kalinowski J."/>
            <person name="Ruckert C."/>
        </authorList>
    </citation>
    <scope>NUCLEOTIDE SEQUENCE [LARGE SCALE GENOMIC DNA]</scope>
    <source>
        <strain evidence="3 4">NBRC 112289</strain>
    </source>
</reference>
<keyword evidence="3" id="KW-0413">Isomerase</keyword>